<dbReference type="SUPFAM" id="SSF53448">
    <property type="entry name" value="Nucleotide-diphospho-sugar transferases"/>
    <property type="match status" value="1"/>
</dbReference>
<dbReference type="AlphaFoldDB" id="A0A2M8L582"/>
<organism evidence="2 3">
    <name type="scientific">Candidatus Shapirobacteria bacterium CG10_big_fil_rev_8_21_14_0_10_38_14</name>
    <dbReference type="NCBI Taxonomy" id="1974483"/>
    <lineage>
        <taxon>Bacteria</taxon>
        <taxon>Candidatus Shapironibacteriota</taxon>
    </lineage>
</organism>
<dbReference type="GO" id="GO:0006487">
    <property type="term" value="P:protein N-linked glycosylation"/>
    <property type="evidence" value="ECO:0007669"/>
    <property type="project" value="TreeGrafter"/>
</dbReference>
<comment type="caution">
    <text evidence="2">The sequence shown here is derived from an EMBL/GenBank/DDBJ whole genome shotgun (WGS) entry which is preliminary data.</text>
</comment>
<dbReference type="PANTHER" id="PTHR10859">
    <property type="entry name" value="GLYCOSYL TRANSFERASE"/>
    <property type="match status" value="1"/>
</dbReference>
<evidence type="ECO:0000313" key="2">
    <source>
        <dbReference type="EMBL" id="PJE68962.1"/>
    </source>
</evidence>
<dbReference type="InterPro" id="IPR001173">
    <property type="entry name" value="Glyco_trans_2-like"/>
</dbReference>
<name>A0A2M8L582_9BACT</name>
<sequence length="252" mass="28989">MSKLYLSIVIPCYNEEKNLKRRVLSEVEGYLEKQKYTSEVIISDDGSTDGSIEFVKKFCQKNSRFRLLKNPHGGKPFAVRAGVEKAKGEIVLFTDMDQSTPINQIARLLPFFEKNYDVVIGSRGQVRKGYSLLRRLASKVFIIVRQMLLLGDIIDTQCGFKAFKNKVAKDLFSRLLIFKKTEKAKGWKVGAFDVELLFIAQKRGYKIVEVAVAWQDRDAAVQGKQKKYFKESRQMLKEILRVKLSDLRGAYR</sequence>
<feature type="domain" description="Glycosyltransferase 2-like" evidence="1">
    <location>
        <begin position="7"/>
        <end position="172"/>
    </location>
</feature>
<dbReference type="EMBL" id="PFEL01000088">
    <property type="protein sequence ID" value="PJE68962.1"/>
    <property type="molecule type" value="Genomic_DNA"/>
</dbReference>
<evidence type="ECO:0000313" key="3">
    <source>
        <dbReference type="Proteomes" id="UP000229500"/>
    </source>
</evidence>
<proteinExistence type="predicted"/>
<dbReference type="Proteomes" id="UP000229500">
    <property type="component" value="Unassembled WGS sequence"/>
</dbReference>
<gene>
    <name evidence="2" type="ORF">COU96_02345</name>
</gene>
<reference evidence="3" key="1">
    <citation type="submission" date="2017-09" db="EMBL/GenBank/DDBJ databases">
        <title>Depth-based differentiation of microbial function through sediment-hosted aquifers and enrichment of novel symbionts in the deep terrestrial subsurface.</title>
        <authorList>
            <person name="Probst A.J."/>
            <person name="Ladd B."/>
            <person name="Jarett J.K."/>
            <person name="Geller-Mcgrath D.E."/>
            <person name="Sieber C.M.K."/>
            <person name="Emerson J.B."/>
            <person name="Anantharaman K."/>
            <person name="Thomas B.C."/>
            <person name="Malmstrom R."/>
            <person name="Stieglmeier M."/>
            <person name="Klingl A."/>
            <person name="Woyke T."/>
            <person name="Ryan C.M."/>
            <person name="Banfield J.F."/>
        </authorList>
    </citation>
    <scope>NUCLEOTIDE SEQUENCE [LARGE SCALE GENOMIC DNA]</scope>
</reference>
<dbReference type="Gene3D" id="3.90.550.10">
    <property type="entry name" value="Spore Coat Polysaccharide Biosynthesis Protein SpsA, Chain A"/>
    <property type="match status" value="1"/>
</dbReference>
<evidence type="ECO:0000259" key="1">
    <source>
        <dbReference type="Pfam" id="PF00535"/>
    </source>
</evidence>
<accession>A0A2M8L582</accession>
<dbReference type="Pfam" id="PF00535">
    <property type="entry name" value="Glycos_transf_2"/>
    <property type="match status" value="1"/>
</dbReference>
<dbReference type="PANTHER" id="PTHR10859:SF91">
    <property type="entry name" value="DOLICHYL-PHOSPHATE BETA-GLUCOSYLTRANSFERASE"/>
    <property type="match status" value="1"/>
</dbReference>
<dbReference type="InterPro" id="IPR029044">
    <property type="entry name" value="Nucleotide-diphossugar_trans"/>
</dbReference>
<protein>
    <recommendedName>
        <fullName evidence="1">Glycosyltransferase 2-like domain-containing protein</fullName>
    </recommendedName>
</protein>